<gene>
    <name evidence="6" type="ORF">LVJ94_47740</name>
</gene>
<reference evidence="6" key="1">
    <citation type="submission" date="2021-12" db="EMBL/GenBank/DDBJ databases">
        <title>Discovery of the Pendulisporaceae a myxobacterial family with distinct sporulation behavior and unique specialized metabolism.</title>
        <authorList>
            <person name="Garcia R."/>
            <person name="Popoff A."/>
            <person name="Bader C.D."/>
            <person name="Loehr J."/>
            <person name="Walesch S."/>
            <person name="Walt C."/>
            <person name="Boldt J."/>
            <person name="Bunk B."/>
            <person name="Haeckl F.J.F.P.J."/>
            <person name="Gunesch A.P."/>
            <person name="Birkelbach J."/>
            <person name="Nuebel U."/>
            <person name="Pietschmann T."/>
            <person name="Bach T."/>
            <person name="Mueller R."/>
        </authorList>
    </citation>
    <scope>NUCLEOTIDE SEQUENCE</scope>
    <source>
        <strain evidence="6">MSr11367</strain>
    </source>
</reference>
<dbReference type="InterPro" id="IPR017911">
    <property type="entry name" value="MacB-like_ATP-bd"/>
</dbReference>
<dbReference type="PANTHER" id="PTHR24220:SF86">
    <property type="entry name" value="ABC TRANSPORTER ABCH.1"/>
    <property type="match status" value="1"/>
</dbReference>
<name>A0ABZ2L4S8_9BACT</name>
<dbReference type="SMART" id="SM00382">
    <property type="entry name" value="AAA"/>
    <property type="match status" value="1"/>
</dbReference>
<organism evidence="6 7">
    <name type="scientific">Pendulispora rubella</name>
    <dbReference type="NCBI Taxonomy" id="2741070"/>
    <lineage>
        <taxon>Bacteria</taxon>
        <taxon>Pseudomonadati</taxon>
        <taxon>Myxococcota</taxon>
        <taxon>Myxococcia</taxon>
        <taxon>Myxococcales</taxon>
        <taxon>Sorangiineae</taxon>
        <taxon>Pendulisporaceae</taxon>
        <taxon>Pendulispora</taxon>
    </lineage>
</organism>
<dbReference type="RefSeq" id="WP_394834218.1">
    <property type="nucleotide sequence ID" value="NZ_CP089929.1"/>
</dbReference>
<accession>A0ABZ2L4S8</accession>
<proteinExistence type="predicted"/>
<keyword evidence="7" id="KW-1185">Reference proteome</keyword>
<dbReference type="Proteomes" id="UP001374803">
    <property type="component" value="Chromosome"/>
</dbReference>
<dbReference type="GO" id="GO:0005524">
    <property type="term" value="F:ATP binding"/>
    <property type="evidence" value="ECO:0007669"/>
    <property type="project" value="UniProtKB-KW"/>
</dbReference>
<feature type="region of interest" description="Disordered" evidence="4">
    <location>
        <begin position="234"/>
        <end position="267"/>
    </location>
</feature>
<dbReference type="PROSITE" id="PS50893">
    <property type="entry name" value="ABC_TRANSPORTER_2"/>
    <property type="match status" value="1"/>
</dbReference>
<dbReference type="InterPro" id="IPR027417">
    <property type="entry name" value="P-loop_NTPase"/>
</dbReference>
<dbReference type="Pfam" id="PF00005">
    <property type="entry name" value="ABC_tran"/>
    <property type="match status" value="1"/>
</dbReference>
<feature type="domain" description="ABC transporter" evidence="5">
    <location>
        <begin position="5"/>
        <end position="244"/>
    </location>
</feature>
<dbReference type="CDD" id="cd03255">
    <property type="entry name" value="ABC_MJ0796_LolCDE_FtsE"/>
    <property type="match status" value="1"/>
</dbReference>
<feature type="compositionally biased region" description="Basic and acidic residues" evidence="4">
    <location>
        <begin position="243"/>
        <end position="258"/>
    </location>
</feature>
<dbReference type="Gene3D" id="3.40.50.300">
    <property type="entry name" value="P-loop containing nucleotide triphosphate hydrolases"/>
    <property type="match status" value="1"/>
</dbReference>
<evidence type="ECO:0000256" key="2">
    <source>
        <dbReference type="ARBA" id="ARBA00022741"/>
    </source>
</evidence>
<dbReference type="InterPro" id="IPR017871">
    <property type="entry name" value="ABC_transporter-like_CS"/>
</dbReference>
<dbReference type="InterPro" id="IPR003439">
    <property type="entry name" value="ABC_transporter-like_ATP-bd"/>
</dbReference>
<evidence type="ECO:0000256" key="3">
    <source>
        <dbReference type="ARBA" id="ARBA00022840"/>
    </source>
</evidence>
<dbReference type="PANTHER" id="PTHR24220">
    <property type="entry name" value="IMPORT ATP-BINDING PROTEIN"/>
    <property type="match status" value="1"/>
</dbReference>
<protein>
    <submittedName>
        <fullName evidence="6">ABC transporter ATP-binding protein</fullName>
    </submittedName>
</protein>
<sequence>MKYIVELEQVTKEYDLGATKVRALGGIDLTFEKGEFSVVMGPSGSGKSTLLNIVSGLDRATSGKVRVVDVDTSASDDGALSRLRLEKIGFVFQAYNLIPVLTAVENVEYVMLLQGRPPAERWKRAKEMLEAVGLGGLHDRFPRELSGGQQQRVAIARAIAAEPVLVLADEPTANLDSKTAASLMDLMETLNREKGITFIFSTHDPSIVARARRKLTLHDGLLLETEVAGKVDTDAESTFTASAREDRHDPSIHGERPRAISGILGGS</sequence>
<dbReference type="SUPFAM" id="SSF52540">
    <property type="entry name" value="P-loop containing nucleoside triphosphate hydrolases"/>
    <property type="match status" value="1"/>
</dbReference>
<dbReference type="InterPro" id="IPR003593">
    <property type="entry name" value="AAA+_ATPase"/>
</dbReference>
<evidence type="ECO:0000256" key="1">
    <source>
        <dbReference type="ARBA" id="ARBA00022448"/>
    </source>
</evidence>
<evidence type="ECO:0000259" key="5">
    <source>
        <dbReference type="PROSITE" id="PS50893"/>
    </source>
</evidence>
<evidence type="ECO:0000313" key="6">
    <source>
        <dbReference type="EMBL" id="WXB04574.1"/>
    </source>
</evidence>
<keyword evidence="2" id="KW-0547">Nucleotide-binding</keyword>
<keyword evidence="3 6" id="KW-0067">ATP-binding</keyword>
<evidence type="ECO:0000313" key="7">
    <source>
        <dbReference type="Proteomes" id="UP001374803"/>
    </source>
</evidence>
<dbReference type="InterPro" id="IPR015854">
    <property type="entry name" value="ABC_transpr_LolD-like"/>
</dbReference>
<evidence type="ECO:0000256" key="4">
    <source>
        <dbReference type="SAM" id="MobiDB-lite"/>
    </source>
</evidence>
<keyword evidence="1" id="KW-0813">Transport</keyword>
<dbReference type="PROSITE" id="PS00211">
    <property type="entry name" value="ABC_TRANSPORTER_1"/>
    <property type="match status" value="1"/>
</dbReference>
<dbReference type="EMBL" id="CP089983">
    <property type="protein sequence ID" value="WXB04574.1"/>
    <property type="molecule type" value="Genomic_DNA"/>
</dbReference>